<dbReference type="RefSeq" id="WP_066164763.1">
    <property type="nucleotide sequence ID" value="NZ_CP136137.1"/>
</dbReference>
<accession>A0ABZ2TW18</accession>
<keyword evidence="2" id="KW-1185">Reference proteome</keyword>
<evidence type="ECO:0000313" key="2">
    <source>
        <dbReference type="Proteomes" id="UP001479933"/>
    </source>
</evidence>
<proteinExistence type="predicted"/>
<dbReference type="Gene3D" id="3.10.450.50">
    <property type="match status" value="1"/>
</dbReference>
<dbReference type="SUPFAM" id="SSF54427">
    <property type="entry name" value="NTF2-like"/>
    <property type="match status" value="1"/>
</dbReference>
<organism evidence="1 2">
    <name type="scientific">Gordonia hydrophobica</name>
    <dbReference type="NCBI Taxonomy" id="40516"/>
    <lineage>
        <taxon>Bacteria</taxon>
        <taxon>Bacillati</taxon>
        <taxon>Actinomycetota</taxon>
        <taxon>Actinomycetes</taxon>
        <taxon>Mycobacteriales</taxon>
        <taxon>Gordoniaceae</taxon>
        <taxon>Gordonia</taxon>
    </lineage>
</organism>
<name>A0ABZ2TW18_9ACTN</name>
<protein>
    <submittedName>
        <fullName evidence="1">Nuclear transport factor 2 family protein</fullName>
    </submittedName>
</protein>
<sequence length="184" mass="21008">MAFDRSELDEMKQRWLDANVAAEEAGDWKPLADFYTEDATYGWNYGPEKDFMAVGRDEIRDLALGQEMEGLQGWEYPYQAWVIDEQTGDMIGLWRQVNEGKRADGSQYGVHGIGGSWFRYGGNFQFSWQRDFFDFGNVSALFLEMLTDKACSDGMLKRIEKSAPGDLPGWYPLGQAPVGLWEMP</sequence>
<gene>
    <name evidence="1" type="ORF">RVF87_11635</name>
</gene>
<dbReference type="EMBL" id="CP136137">
    <property type="protein sequence ID" value="WYY05734.1"/>
    <property type="molecule type" value="Genomic_DNA"/>
</dbReference>
<dbReference type="InterPro" id="IPR032710">
    <property type="entry name" value="NTF2-like_dom_sf"/>
</dbReference>
<reference evidence="1 2" key="1">
    <citation type="journal article" date="2023" name="Virus Evol.">
        <title>Computational host range prediction-The good, the bad, and the ugly.</title>
        <authorList>
            <person name="Howell A.A."/>
            <person name="Versoza C.J."/>
            <person name="Pfeifer S.P."/>
        </authorList>
    </citation>
    <scope>NUCLEOTIDE SEQUENCE [LARGE SCALE GENOMIC DNA]</scope>
    <source>
        <strain evidence="1 2">1610/1b</strain>
    </source>
</reference>
<dbReference type="Proteomes" id="UP001479933">
    <property type="component" value="Chromosome"/>
</dbReference>
<evidence type="ECO:0000313" key="1">
    <source>
        <dbReference type="EMBL" id="WYY05734.1"/>
    </source>
</evidence>